<evidence type="ECO:0000256" key="1">
    <source>
        <dbReference type="ARBA" id="ARBA00022574"/>
    </source>
</evidence>
<dbReference type="RefSeq" id="WP_158535129.1">
    <property type="nucleotide sequence ID" value="NZ_CAWNWM010000012.1"/>
</dbReference>
<evidence type="ECO:0000256" key="3">
    <source>
        <dbReference type="PROSITE-ProRule" id="PRU00221"/>
    </source>
</evidence>
<feature type="domain" description="AAA+ ATPase" evidence="4">
    <location>
        <begin position="317"/>
        <end position="477"/>
    </location>
</feature>
<evidence type="ECO:0000259" key="4">
    <source>
        <dbReference type="SMART" id="SM00382"/>
    </source>
</evidence>
<dbReference type="Gene3D" id="3.40.50.300">
    <property type="entry name" value="P-loop containing nucleotide triphosphate hydrolases"/>
    <property type="match status" value="2"/>
</dbReference>
<dbReference type="InterPro" id="IPR016032">
    <property type="entry name" value="Sig_transdc_resp-reg_C-effctor"/>
</dbReference>
<organism evidence="6 7">
    <name type="scientific">Acaryochloris thomasi RCC1774</name>
    <dbReference type="NCBI Taxonomy" id="1764569"/>
    <lineage>
        <taxon>Bacteria</taxon>
        <taxon>Bacillati</taxon>
        <taxon>Cyanobacteriota</taxon>
        <taxon>Cyanophyceae</taxon>
        <taxon>Acaryochloridales</taxon>
        <taxon>Acaryochloridaceae</taxon>
        <taxon>Acaryochloris</taxon>
        <taxon>Acaryochloris thomasi</taxon>
    </lineage>
</organism>
<dbReference type="Proteomes" id="UP000248857">
    <property type="component" value="Unassembled WGS sequence"/>
</dbReference>
<dbReference type="InterPro" id="IPR020472">
    <property type="entry name" value="WD40_PAC1"/>
</dbReference>
<dbReference type="Gene3D" id="2.160.20.80">
    <property type="entry name" value="E3 ubiquitin-protein ligase SopA"/>
    <property type="match status" value="1"/>
</dbReference>
<feature type="repeat" description="WD" evidence="3">
    <location>
        <begin position="928"/>
        <end position="968"/>
    </location>
</feature>
<dbReference type="PRINTS" id="PR00364">
    <property type="entry name" value="DISEASERSIST"/>
</dbReference>
<dbReference type="PANTHER" id="PTHR19879:SF9">
    <property type="entry name" value="TRANSCRIPTION INITIATION FACTOR TFIID SUBUNIT 5"/>
    <property type="match status" value="1"/>
</dbReference>
<dbReference type="OrthoDB" id="434800at2"/>
<dbReference type="SUPFAM" id="SSF50978">
    <property type="entry name" value="WD40 repeat-like"/>
    <property type="match status" value="2"/>
</dbReference>
<evidence type="ECO:0000256" key="2">
    <source>
        <dbReference type="ARBA" id="ARBA00022737"/>
    </source>
</evidence>
<dbReference type="Pfam" id="PF13191">
    <property type="entry name" value="AAA_16"/>
    <property type="match status" value="1"/>
</dbReference>
<dbReference type="GO" id="GO:0003677">
    <property type="term" value="F:DNA binding"/>
    <property type="evidence" value="ECO:0007669"/>
    <property type="project" value="InterPro"/>
</dbReference>
<feature type="repeat" description="WD" evidence="3">
    <location>
        <begin position="1184"/>
        <end position="1217"/>
    </location>
</feature>
<dbReference type="InterPro" id="IPR011990">
    <property type="entry name" value="TPR-like_helical_dom_sf"/>
</dbReference>
<comment type="caution">
    <text evidence="6">The sequence shown here is derived from an EMBL/GenBank/DDBJ whole genome shotgun (WGS) entry which is preliminary data.</text>
</comment>
<dbReference type="PANTHER" id="PTHR19879">
    <property type="entry name" value="TRANSCRIPTION INITIATION FACTOR TFIID"/>
    <property type="match status" value="1"/>
</dbReference>
<dbReference type="SUPFAM" id="SSF52540">
    <property type="entry name" value="P-loop containing nucleoside triphosphate hydrolases"/>
    <property type="match status" value="2"/>
</dbReference>
<feature type="domain" description="Bacterial transcriptional activator" evidence="5">
    <location>
        <begin position="102"/>
        <end position="252"/>
    </location>
</feature>
<dbReference type="GO" id="GO:0043531">
    <property type="term" value="F:ADP binding"/>
    <property type="evidence" value="ECO:0007669"/>
    <property type="project" value="InterPro"/>
</dbReference>
<dbReference type="InterPro" id="IPR036322">
    <property type="entry name" value="WD40_repeat_dom_sf"/>
</dbReference>
<dbReference type="PROSITE" id="PS50082">
    <property type="entry name" value="WD_REPEATS_2"/>
    <property type="match status" value="14"/>
</dbReference>
<dbReference type="Gene3D" id="2.130.10.10">
    <property type="entry name" value="YVTN repeat-like/Quinoprotein amine dehydrogenase"/>
    <property type="match status" value="6"/>
</dbReference>
<keyword evidence="7" id="KW-1185">Reference proteome</keyword>
<keyword evidence="1 3" id="KW-0853">WD repeat</keyword>
<name>A0A2W1JDW1_9CYAN</name>
<dbReference type="SMART" id="SM01043">
    <property type="entry name" value="BTAD"/>
    <property type="match status" value="1"/>
</dbReference>
<dbReference type="Gene3D" id="1.10.10.10">
    <property type="entry name" value="Winged helix-like DNA-binding domain superfamily/Winged helix DNA-binding domain"/>
    <property type="match status" value="1"/>
</dbReference>
<proteinExistence type="predicted"/>
<dbReference type="PROSITE" id="PS00678">
    <property type="entry name" value="WD_REPEATS_1"/>
    <property type="match status" value="8"/>
</dbReference>
<sequence>MPKILRIRFLGGFDLIYKQKSIGGKIPKRLQSLLAYLLLHRHTPQSRQQIAFRLWPDSSDSQARTNLRRNLHSLRQVFPDSEQFIAVDTQSIQWRLESPYTLDVNEFERAVSLFVDQSDELVTRQPEQLKTIGSALQQAVKLYEGKLLPSCYDEWIEAERERLHQSCIQAYAGLLQLLQIQRDHSQVIRYAQQLLQMDPLSETAYEYLMRSHLANGDRTQALQVYHRCMTTLQEELGIDPSQSIQAFYQHLLDEPALLTNHQNAQQDRYVEVHRSASETSTGASSLRCDWGNAPDVSLFYGRADELEMLEQWTLADRCRVIVLLGMGGIGKTSLSVKLAQVLVEHSQLGSDADDKFDCIVWRSLRNAPSLETLMGEIVPIISDQQETEPTLARLMDGLRQTRCLLILDNVETLLKGDQRSGQYHPGYENYGELLRLMGETHHQSCLILTSREKPREFSALEGMDLPVRSLLLNGSPEAAMTLVQTKGLIGTEQQQQDLCQFYGHNPLALKIVATSIQDLFDGDIAAFHRPGAGIFSGIHQLLEQQFQRCTPLEQSVMYWLAINREWTAIAELAEDLVPQTSRSALLEALESLMWRSLLEKQAGRYAQQPVVMEYVTAQLVDQVCHEILTLGQVSETEAEQENLSATALFCTHTLLKAQSSDYIREIQIREILQPVLNGLSGQCGSEANSEPCLRQALAGLHSDPTLQSSYAAGNILNLLSQSSPVLEHYDFSGLALRQADLRRVHLSDCNLQEADLSQAAFIETLSLPLALAFSPDGTRLATGDAKGEIRIWSVEDGRNLLICSGHTDWIWSVAFSPDGGTVASGSSDRTIKLWDLETGQCRQTFDHKAQVWSVAFHPTTPLLASASEDHTVKLWDLETGACHQTLTGHTDWVRSVTFSPNGKTIASGSDDQTIKFWATETGRCEQTLEGHSKRVWSLAYASGNRLASSSSDCTIKFWDTQTGHCIQTLSGHTNWVRSIAFSPDGETLASGSEDRTIRLWQIASGNCRQTLRGHGNWIRSVAFSPDGKTLASGSGDNTVKLWGTNGQCQRTLQGYIDRVWSVAFSPGSAQHPYGGILASANDDHQIKLWNVEGPTYRQTLSGHTDAVCAVRFSPQDHLIASGSEDQTIKLWDLETGQCLRTLKGHTSRIWSVAFSPEGGLLASGSEDQTIKLWDVHTGQCLRTLKGHTNWVCSVAFCPAESLRLVSGGYDQTIKIWDPFTGACCQTLEGHSNWVWSIALSPDGQHLASGSGDHSIKLWNLKTGQCLKTLEGHSSRVWSVAFSPDGQCLASASSDKTVKLWDVRTGGCLQTLEGHTNLAWAVTFSPEGHLLASGSQDETVHLWDRETGECVAVLRGARPYDRTNILHARGLTEAQRMSLKQLGAVEQIKTAAATNAEISNVPIAASQGKPLATLPSTSSLIGRRQEWEMIQGWLGSHLSLLLLGESGIGKTRVLETLRSAVQDMGGQVLWGRGFEAEKVRPFSIWLDALPSQLPAELGTLFPEPGDPELQIDRSRLFDAVAEYLTGLAKQSVPLVIIFDDIQWLDEISTALLNYVVCLLGHSSIQFACAARHRDLEANAAACQLVKTLRRDRKLQVIPLEPLDRQATTELTQTIDADLDSDRIYTDSGGNPLFALEIARTIASGYSADADNLEALVQERLQQLDTSTQDLLTWAAAMGRSFDPMQVAQIADCPLTTFLTAIEELEQQGILSPDIRDDGEAVYLFTHDVVRQVAYGQPSEPRRRLMHRHIAHQLQKLTSSDDALASDIARHAAIGQDPELAATSLLAAAERGLRLFAYTDAAALARWGIEQCQSLPPEVRISLHLRLLKVCVLAGMDKVQAQQVEVSLNQLLLEARRLSLPDEEALGLEVLIALHYEQDNLADVHQQCLKAVEQGRSASPTVMAQMLAYTGWCLSDIGREMERAEALLLEAQSLASRVGLEPFDIPCGLGCVRRYHGDDEQARLLLTQARQIAQYMQDHWREFTCVSYLAMLELESGNAIAALDYCRQLTTVAAQLGGGNEGAVAAALVALSQYWLQPSEAETELEQTLDRLKCVDAQRSLAYTLTSAAEKDLERGEPQRAISRCQMALEAARVVDHPSDVALVLATLIQGYLAIGELELAETHFRDLQKINPLGLAARARVAIANISTQLDAPIHTA</sequence>
<evidence type="ECO:0000313" key="6">
    <source>
        <dbReference type="EMBL" id="PZD72003.1"/>
    </source>
</evidence>
<reference evidence="6 7" key="1">
    <citation type="journal article" date="2018" name="Sci. Rep.">
        <title>A novel species of the marine cyanobacterium Acaryochloris with a unique pigment content and lifestyle.</title>
        <authorList>
            <person name="Partensky F."/>
            <person name="Six C."/>
            <person name="Ratin M."/>
            <person name="Garczarek L."/>
            <person name="Vaulot D."/>
            <person name="Probert I."/>
            <person name="Calteau A."/>
            <person name="Gourvil P."/>
            <person name="Marie D."/>
            <person name="Grebert T."/>
            <person name="Bouchier C."/>
            <person name="Le Panse S."/>
            <person name="Gachenot M."/>
            <person name="Rodriguez F."/>
            <person name="Garrido J.L."/>
        </authorList>
    </citation>
    <scope>NUCLEOTIDE SEQUENCE [LARGE SCALE GENOMIC DNA]</scope>
    <source>
        <strain evidence="6 7">RCC1774</strain>
    </source>
</reference>
<gene>
    <name evidence="6" type="primary">moaR1</name>
    <name evidence="6" type="ORF">C1752_03998</name>
</gene>
<dbReference type="Pfam" id="PF00931">
    <property type="entry name" value="NB-ARC"/>
    <property type="match status" value="1"/>
</dbReference>
<keyword evidence="2" id="KW-0677">Repeat</keyword>
<dbReference type="SUPFAM" id="SSF141571">
    <property type="entry name" value="Pentapeptide repeat-like"/>
    <property type="match status" value="1"/>
</dbReference>
<evidence type="ECO:0000259" key="5">
    <source>
        <dbReference type="SMART" id="SM01043"/>
    </source>
</evidence>
<feature type="repeat" description="WD" evidence="3">
    <location>
        <begin position="1269"/>
        <end position="1310"/>
    </location>
</feature>
<dbReference type="InterPro" id="IPR001680">
    <property type="entry name" value="WD40_rpt"/>
</dbReference>
<dbReference type="EMBL" id="PQWO01000012">
    <property type="protein sequence ID" value="PZD72003.1"/>
    <property type="molecule type" value="Genomic_DNA"/>
</dbReference>
<feature type="repeat" description="WD" evidence="3">
    <location>
        <begin position="1142"/>
        <end position="1183"/>
    </location>
</feature>
<dbReference type="InterPro" id="IPR002182">
    <property type="entry name" value="NB-ARC"/>
</dbReference>
<dbReference type="InterPro" id="IPR019775">
    <property type="entry name" value="WD40_repeat_CS"/>
</dbReference>
<dbReference type="InterPro" id="IPR003593">
    <property type="entry name" value="AAA+_ATPase"/>
</dbReference>
<dbReference type="SMART" id="SM00382">
    <property type="entry name" value="AAA"/>
    <property type="match status" value="2"/>
</dbReference>
<feature type="repeat" description="WD" evidence="3">
    <location>
        <begin position="969"/>
        <end position="1010"/>
    </location>
</feature>
<feature type="repeat" description="WD" evidence="3">
    <location>
        <begin position="1052"/>
        <end position="1099"/>
    </location>
</feature>
<feature type="repeat" description="WD" evidence="3">
    <location>
        <begin position="1011"/>
        <end position="1042"/>
    </location>
</feature>
<dbReference type="Pfam" id="PF03704">
    <property type="entry name" value="BTAD"/>
    <property type="match status" value="1"/>
</dbReference>
<feature type="repeat" description="WD" evidence="3">
    <location>
        <begin position="1227"/>
        <end position="1268"/>
    </location>
</feature>
<dbReference type="Pfam" id="PF00400">
    <property type="entry name" value="WD40"/>
    <property type="match status" value="10"/>
</dbReference>
<dbReference type="GO" id="GO:0006355">
    <property type="term" value="P:regulation of DNA-templated transcription"/>
    <property type="evidence" value="ECO:0007669"/>
    <property type="project" value="InterPro"/>
</dbReference>
<dbReference type="SMART" id="SM00320">
    <property type="entry name" value="WD40"/>
    <property type="match status" value="14"/>
</dbReference>
<dbReference type="InterPro" id="IPR001646">
    <property type="entry name" value="5peptide_repeat"/>
</dbReference>
<dbReference type="InterPro" id="IPR041664">
    <property type="entry name" value="AAA_16"/>
</dbReference>
<feature type="repeat" description="WD" evidence="3">
    <location>
        <begin position="770"/>
        <end position="802"/>
    </location>
</feature>
<evidence type="ECO:0000313" key="7">
    <source>
        <dbReference type="Proteomes" id="UP000248857"/>
    </source>
</evidence>
<feature type="repeat" description="WD" evidence="3">
    <location>
        <begin position="886"/>
        <end position="927"/>
    </location>
</feature>
<dbReference type="Pfam" id="PF00805">
    <property type="entry name" value="Pentapeptide"/>
    <property type="match status" value="1"/>
</dbReference>
<protein>
    <submittedName>
        <fullName evidence="6">Transcriptional regulatory protein MoaR1</fullName>
    </submittedName>
</protein>
<dbReference type="CDD" id="cd00200">
    <property type="entry name" value="WD40"/>
    <property type="match status" value="2"/>
</dbReference>
<dbReference type="PRINTS" id="PR00320">
    <property type="entry name" value="GPROTEINBRPT"/>
</dbReference>
<dbReference type="InterPro" id="IPR015943">
    <property type="entry name" value="WD40/YVTN_repeat-like_dom_sf"/>
</dbReference>
<dbReference type="GO" id="GO:0005829">
    <property type="term" value="C:cytosol"/>
    <property type="evidence" value="ECO:0007669"/>
    <property type="project" value="UniProtKB-ARBA"/>
</dbReference>
<accession>A0A2W1JDW1</accession>
<dbReference type="PROSITE" id="PS50231">
    <property type="entry name" value="RICIN_B_LECTIN"/>
    <property type="match status" value="1"/>
</dbReference>
<feature type="repeat" description="WD" evidence="3">
    <location>
        <begin position="803"/>
        <end position="844"/>
    </location>
</feature>
<dbReference type="SUPFAM" id="SSF46894">
    <property type="entry name" value="C-terminal effector domain of the bipartite response regulators"/>
    <property type="match status" value="1"/>
</dbReference>
<dbReference type="PROSITE" id="PS50294">
    <property type="entry name" value="WD_REPEATS_REGION"/>
    <property type="match status" value="12"/>
</dbReference>
<dbReference type="SUPFAM" id="SSF48452">
    <property type="entry name" value="TPR-like"/>
    <property type="match status" value="2"/>
</dbReference>
<dbReference type="Pfam" id="PF25173">
    <property type="entry name" value="Beta-prop_WDR3_1st"/>
    <property type="match status" value="1"/>
</dbReference>
<dbReference type="Gene3D" id="1.25.40.10">
    <property type="entry name" value="Tetratricopeptide repeat domain"/>
    <property type="match status" value="2"/>
</dbReference>
<feature type="repeat" description="WD" evidence="3">
    <location>
        <begin position="844"/>
        <end position="885"/>
    </location>
</feature>
<dbReference type="InterPro" id="IPR027417">
    <property type="entry name" value="P-loop_NTPase"/>
</dbReference>
<dbReference type="InterPro" id="IPR036388">
    <property type="entry name" value="WH-like_DNA-bd_sf"/>
</dbReference>
<feature type="repeat" description="WD" evidence="3">
    <location>
        <begin position="1311"/>
        <end position="1352"/>
    </location>
</feature>
<dbReference type="InterPro" id="IPR005158">
    <property type="entry name" value="BTAD"/>
</dbReference>
<feature type="domain" description="AAA+ ATPase" evidence="4">
    <location>
        <begin position="1435"/>
        <end position="1589"/>
    </location>
</feature>
<feature type="repeat" description="WD" evidence="3">
    <location>
        <begin position="1100"/>
        <end position="1141"/>
    </location>
</feature>